<evidence type="ECO:0000313" key="1">
    <source>
        <dbReference type="EMBL" id="JAN79397.1"/>
    </source>
</evidence>
<organism evidence="1">
    <name type="scientific">Daphnia magna</name>
    <dbReference type="NCBI Taxonomy" id="35525"/>
    <lineage>
        <taxon>Eukaryota</taxon>
        <taxon>Metazoa</taxon>
        <taxon>Ecdysozoa</taxon>
        <taxon>Arthropoda</taxon>
        <taxon>Crustacea</taxon>
        <taxon>Branchiopoda</taxon>
        <taxon>Diplostraca</taxon>
        <taxon>Cladocera</taxon>
        <taxon>Anomopoda</taxon>
        <taxon>Daphniidae</taxon>
        <taxon>Daphnia</taxon>
    </lineage>
</organism>
<proteinExistence type="predicted"/>
<dbReference type="AlphaFoldDB" id="A0A0P5BK36"/>
<accession>A0A0P5BK36</accession>
<dbReference type="EMBL" id="GDIQ01015340">
    <property type="protein sequence ID" value="JAN79397.1"/>
    <property type="molecule type" value="Transcribed_RNA"/>
</dbReference>
<name>A0A0P5BK36_9CRUS</name>
<sequence>MCFVKFFFKSTQKSVASTRLFFNLIYREKISGIKTGSKKYHGEKQKCKIKNKICTCSTKVCFFFFTVL</sequence>
<reference evidence="1" key="1">
    <citation type="submission" date="2015-10" db="EMBL/GenBank/DDBJ databases">
        <title>EvidentialGene: Evidence-directed Construction of Complete mRNA Transcriptomes without Genomes.</title>
        <authorList>
            <person name="Gilbert D.G."/>
        </authorList>
    </citation>
    <scope>NUCLEOTIDE SEQUENCE</scope>
</reference>
<protein>
    <submittedName>
        <fullName evidence="1">Uncharacterized protein</fullName>
    </submittedName>
</protein>